<evidence type="ECO:0000313" key="2">
    <source>
        <dbReference type="EMBL" id="EAY10795.1"/>
    </source>
</evidence>
<name>A2E9B0_TRIV3</name>
<dbReference type="SUPFAM" id="SSF103657">
    <property type="entry name" value="BAR/IMD domain-like"/>
    <property type="match status" value="1"/>
</dbReference>
<sequence length="428" mass="48737">MSKNVSVDLVYEGLFLELQNAVKTNIDLMNTILDSLSHFKNSTDNIQAELNKKYKSLPKENIKSKASKSIFKRKKDDSKQQVPEQRLKEIMDAMFLSIIDPDNVSFFVKKMDDIFLSKFTDIRNQYVRGNQRMTSNYEKSMEELKKKQLAYENAKEQYDIAFNKALEAYNIFKADRTPELKEQFNQVKIVFLECQKALENSLDTLNRGRLTFNEDYNITLAIWEEAEVARQNTVNTLLKDFSTVIQTLAAVNKTCAMQMKQIEKIYDFDADHPQYNNPVFNKDPKDFTFVEFSTPELPIDITEFIPTAEYFDDELAVYEDVLTSEYDGDVKIPAGTIVTVYSVSNGTADICVTSTGESAVIPTNFLAGKVMNQRRLMKCIKETKCNGYKLKEGAIVVASNAEPGFALCTTSTNIKIKVPVNNLAPAFD</sequence>
<organism evidence="2 3">
    <name type="scientific">Trichomonas vaginalis (strain ATCC PRA-98 / G3)</name>
    <dbReference type="NCBI Taxonomy" id="412133"/>
    <lineage>
        <taxon>Eukaryota</taxon>
        <taxon>Metamonada</taxon>
        <taxon>Parabasalia</taxon>
        <taxon>Trichomonadida</taxon>
        <taxon>Trichomonadidae</taxon>
        <taxon>Trichomonas</taxon>
    </lineage>
</organism>
<dbReference type="Proteomes" id="UP000001542">
    <property type="component" value="Unassembled WGS sequence"/>
</dbReference>
<keyword evidence="3" id="KW-1185">Reference proteome</keyword>
<gene>
    <name evidence="2" type="ORF">TVAG_121990</name>
</gene>
<dbReference type="AlphaFoldDB" id="A2E9B0"/>
<dbReference type="RefSeq" id="XP_001323018.1">
    <property type="nucleotide sequence ID" value="XM_001322983.1"/>
</dbReference>
<reference evidence="2" key="1">
    <citation type="submission" date="2006-10" db="EMBL/GenBank/DDBJ databases">
        <authorList>
            <person name="Amadeo P."/>
            <person name="Zhao Q."/>
            <person name="Wortman J."/>
            <person name="Fraser-Liggett C."/>
            <person name="Carlton J."/>
        </authorList>
    </citation>
    <scope>NUCLEOTIDE SEQUENCE</scope>
    <source>
        <strain evidence="2">G3</strain>
    </source>
</reference>
<dbReference type="VEuPathDB" id="TrichDB:TVAG_121990"/>
<reference evidence="2" key="2">
    <citation type="journal article" date="2007" name="Science">
        <title>Draft genome sequence of the sexually transmitted pathogen Trichomonas vaginalis.</title>
        <authorList>
            <person name="Carlton J.M."/>
            <person name="Hirt R.P."/>
            <person name="Silva J.C."/>
            <person name="Delcher A.L."/>
            <person name="Schatz M."/>
            <person name="Zhao Q."/>
            <person name="Wortman J.R."/>
            <person name="Bidwell S.L."/>
            <person name="Alsmark U.C.M."/>
            <person name="Besteiro S."/>
            <person name="Sicheritz-Ponten T."/>
            <person name="Noel C.J."/>
            <person name="Dacks J.B."/>
            <person name="Foster P.G."/>
            <person name="Simillion C."/>
            <person name="Van de Peer Y."/>
            <person name="Miranda-Saavedra D."/>
            <person name="Barton G.J."/>
            <person name="Westrop G.D."/>
            <person name="Mueller S."/>
            <person name="Dessi D."/>
            <person name="Fiori P.L."/>
            <person name="Ren Q."/>
            <person name="Paulsen I."/>
            <person name="Zhang H."/>
            <person name="Bastida-Corcuera F.D."/>
            <person name="Simoes-Barbosa A."/>
            <person name="Brown M.T."/>
            <person name="Hayes R.D."/>
            <person name="Mukherjee M."/>
            <person name="Okumura C.Y."/>
            <person name="Schneider R."/>
            <person name="Smith A.J."/>
            <person name="Vanacova S."/>
            <person name="Villalvazo M."/>
            <person name="Haas B.J."/>
            <person name="Pertea M."/>
            <person name="Feldblyum T.V."/>
            <person name="Utterback T.R."/>
            <person name="Shu C.L."/>
            <person name="Osoegawa K."/>
            <person name="de Jong P.J."/>
            <person name="Hrdy I."/>
            <person name="Horvathova L."/>
            <person name="Zubacova Z."/>
            <person name="Dolezal P."/>
            <person name="Malik S.B."/>
            <person name="Logsdon J.M. Jr."/>
            <person name="Henze K."/>
            <person name="Gupta A."/>
            <person name="Wang C.C."/>
            <person name="Dunne R.L."/>
            <person name="Upcroft J.A."/>
            <person name="Upcroft P."/>
            <person name="White O."/>
            <person name="Salzberg S.L."/>
            <person name="Tang P."/>
            <person name="Chiu C.-H."/>
            <person name="Lee Y.-S."/>
            <person name="Embley T.M."/>
            <person name="Coombs G.H."/>
            <person name="Mottram J.C."/>
            <person name="Tachezy J."/>
            <person name="Fraser-Liggett C.M."/>
            <person name="Johnson P.J."/>
        </authorList>
    </citation>
    <scope>NUCLEOTIDE SEQUENCE [LARGE SCALE GENOMIC DNA]</scope>
    <source>
        <strain evidence="2">G3</strain>
    </source>
</reference>
<dbReference type="InterPro" id="IPR027267">
    <property type="entry name" value="AH/BAR_dom_sf"/>
</dbReference>
<evidence type="ECO:0000313" key="3">
    <source>
        <dbReference type="Proteomes" id="UP000001542"/>
    </source>
</evidence>
<evidence type="ECO:0000256" key="1">
    <source>
        <dbReference type="SAM" id="Coils"/>
    </source>
</evidence>
<protein>
    <recommendedName>
        <fullName evidence="4">SH3 domain containing protein</fullName>
    </recommendedName>
</protein>
<dbReference type="SMR" id="A2E9B0"/>
<evidence type="ECO:0008006" key="4">
    <source>
        <dbReference type="Google" id="ProtNLM"/>
    </source>
</evidence>
<dbReference type="VEuPathDB" id="TrichDB:TVAGG3_0421200"/>
<dbReference type="InParanoid" id="A2E9B0"/>
<keyword evidence="1" id="KW-0175">Coiled coil</keyword>
<dbReference type="Gene3D" id="1.20.1270.60">
    <property type="entry name" value="Arfaptin homology (AH) domain/BAR domain"/>
    <property type="match status" value="1"/>
</dbReference>
<proteinExistence type="predicted"/>
<dbReference type="KEGG" id="tva:4768732"/>
<feature type="coiled-coil region" evidence="1">
    <location>
        <begin position="137"/>
        <end position="164"/>
    </location>
</feature>
<dbReference type="EMBL" id="DS113332">
    <property type="protein sequence ID" value="EAY10795.1"/>
    <property type="molecule type" value="Genomic_DNA"/>
</dbReference>
<accession>A2E9B0</accession>